<accession>A0A8I2YRL6</accession>
<organism evidence="2 3">
    <name type="scientific">Boletus reticuloceps</name>
    <dbReference type="NCBI Taxonomy" id="495285"/>
    <lineage>
        <taxon>Eukaryota</taxon>
        <taxon>Fungi</taxon>
        <taxon>Dikarya</taxon>
        <taxon>Basidiomycota</taxon>
        <taxon>Agaricomycotina</taxon>
        <taxon>Agaricomycetes</taxon>
        <taxon>Agaricomycetidae</taxon>
        <taxon>Boletales</taxon>
        <taxon>Boletineae</taxon>
        <taxon>Boletaceae</taxon>
        <taxon>Boletoideae</taxon>
        <taxon>Boletus</taxon>
    </lineage>
</organism>
<keyword evidence="3" id="KW-1185">Reference proteome</keyword>
<proteinExistence type="predicted"/>
<sequence length="129" mass="13510">MSLPLPNMQLHDPSQPPPAPGMTPAVPVSRVNDLAPQRAQDQGVPEIQGRNAFNSERPLGVTPVPEGGVAIGGQPNLPEGHANMGDKIVGKAQKVVGKYTHNPELHEKGELRETGGKAAAEGRARAAHD</sequence>
<name>A0A8I2YRL6_9AGAM</name>
<dbReference type="EMBL" id="JAGFBS010000008">
    <property type="protein sequence ID" value="KAG6377779.1"/>
    <property type="molecule type" value="Genomic_DNA"/>
</dbReference>
<dbReference type="OrthoDB" id="3210574at2759"/>
<dbReference type="AlphaFoldDB" id="A0A8I2YRL6"/>
<feature type="region of interest" description="Disordered" evidence="1">
    <location>
        <begin position="1"/>
        <end position="84"/>
    </location>
</feature>
<comment type="caution">
    <text evidence="2">The sequence shown here is derived from an EMBL/GenBank/DDBJ whole genome shotgun (WGS) entry which is preliminary data.</text>
</comment>
<feature type="region of interest" description="Disordered" evidence="1">
    <location>
        <begin position="100"/>
        <end position="129"/>
    </location>
</feature>
<dbReference type="Proteomes" id="UP000683000">
    <property type="component" value="Unassembled WGS sequence"/>
</dbReference>
<reference evidence="2" key="1">
    <citation type="submission" date="2021-03" db="EMBL/GenBank/DDBJ databases">
        <title>Evolutionary innovations through gain and loss of genes in the ectomycorrhizal Boletales.</title>
        <authorList>
            <person name="Wu G."/>
            <person name="Miyauchi S."/>
            <person name="Morin E."/>
            <person name="Yang Z.-L."/>
            <person name="Xu J."/>
            <person name="Martin F.M."/>
        </authorList>
    </citation>
    <scope>NUCLEOTIDE SEQUENCE</scope>
    <source>
        <strain evidence="2">BR01</strain>
    </source>
</reference>
<evidence type="ECO:0000313" key="2">
    <source>
        <dbReference type="EMBL" id="KAG6377779.1"/>
    </source>
</evidence>
<gene>
    <name evidence="2" type="ORF">JVT61DRAFT_14552</name>
</gene>
<feature type="compositionally biased region" description="Basic and acidic residues" evidence="1">
    <location>
        <begin position="101"/>
        <end position="129"/>
    </location>
</feature>
<evidence type="ECO:0000256" key="1">
    <source>
        <dbReference type="SAM" id="MobiDB-lite"/>
    </source>
</evidence>
<protein>
    <submittedName>
        <fullName evidence="2">Uncharacterized protein</fullName>
    </submittedName>
</protein>
<evidence type="ECO:0000313" key="3">
    <source>
        <dbReference type="Proteomes" id="UP000683000"/>
    </source>
</evidence>